<protein>
    <submittedName>
        <fullName evidence="1">Uncharacterized protein</fullName>
    </submittedName>
</protein>
<sequence length="156" mass="17836">MAGQRINIRQKGANGEREVATWMNEIVERVCIEEGVPVPVKPIIQRNQNQSAVGGSDLTNPFGYAIEVKRQETLSVNTWWNQSCVAAKEFGGTPVVIYRQNGKRSWHVVMYTFVPVWGSEGYIQARAEISQEDFMKHFEATVRFYIRSDKWRPEAG</sequence>
<proteinExistence type="predicted"/>
<evidence type="ECO:0000313" key="2">
    <source>
        <dbReference type="Proteomes" id="UP000826964"/>
    </source>
</evidence>
<dbReference type="Proteomes" id="UP000826964">
    <property type="component" value="Segment"/>
</dbReference>
<organism evidence="1 2">
    <name type="scientific">Stenotrophomonas phage BUCT626</name>
    <dbReference type="NCBI Taxonomy" id="2860376"/>
    <lineage>
        <taxon>Viruses</taxon>
        <taxon>Duplodnaviria</taxon>
        <taxon>Heunggongvirae</taxon>
        <taxon>Uroviricota</taxon>
        <taxon>Caudoviricetes</taxon>
        <taxon>Beaumontvirinae</taxon>
        <taxon>Bixiavirus</taxon>
        <taxon>Bixiavirus BUCT626</taxon>
    </lineage>
</organism>
<reference evidence="1" key="1">
    <citation type="submission" date="2021-06" db="EMBL/GenBank/DDBJ databases">
        <authorList>
            <person name="Tian F."/>
            <person name="Li J."/>
            <person name="Li F."/>
            <person name="Tong Y."/>
        </authorList>
    </citation>
    <scope>NUCLEOTIDE SEQUENCE</scope>
</reference>
<dbReference type="EMBL" id="MZ398241">
    <property type="protein sequence ID" value="QYC96717.1"/>
    <property type="molecule type" value="Genomic_DNA"/>
</dbReference>
<evidence type="ECO:0000313" key="1">
    <source>
        <dbReference type="EMBL" id="QYC96717.1"/>
    </source>
</evidence>
<keyword evidence="2" id="KW-1185">Reference proteome</keyword>
<accession>A0AC61NA28</accession>
<name>A0AC61NA28_9CAUD</name>